<dbReference type="GO" id="GO:0005730">
    <property type="term" value="C:nucleolus"/>
    <property type="evidence" value="ECO:0007669"/>
    <property type="project" value="TreeGrafter"/>
</dbReference>
<dbReference type="InterPro" id="IPR038630">
    <property type="entry name" value="L24e/L24_sf"/>
</dbReference>
<evidence type="ECO:0000256" key="1">
    <source>
        <dbReference type="ARBA" id="ARBA00005647"/>
    </source>
</evidence>
<evidence type="ECO:0000313" key="5">
    <source>
        <dbReference type="EMBL" id="KHN70176.1"/>
    </source>
</evidence>
<dbReference type="STRING" id="1354746.A0A0B2ULC2"/>
<dbReference type="AlphaFoldDB" id="A0A0B2ULC2"/>
<dbReference type="VEuPathDB" id="MicrosporidiaDB:M896_020100"/>
<evidence type="ECO:0000313" key="4">
    <source>
        <dbReference type="EMBL" id="KHN69745.1"/>
    </source>
</evidence>
<dbReference type="EMBL" id="JOKQ01000002">
    <property type="protein sequence ID" value="KHN70176.1"/>
    <property type="molecule type" value="Genomic_DNA"/>
</dbReference>
<dbReference type="GO" id="GO:0003735">
    <property type="term" value="F:structural constituent of ribosome"/>
    <property type="evidence" value="ECO:0007669"/>
    <property type="project" value="InterPro"/>
</dbReference>
<dbReference type="SMART" id="SM00746">
    <property type="entry name" value="TRASH"/>
    <property type="match status" value="1"/>
</dbReference>
<dbReference type="CDD" id="cd00472">
    <property type="entry name" value="Ribosomal_L24e_L24"/>
    <property type="match status" value="1"/>
</dbReference>
<dbReference type="GeneID" id="26261105"/>
<dbReference type="InParanoid" id="A0A0B2ULC2"/>
<keyword evidence="6" id="KW-1185">Reference proteome</keyword>
<dbReference type="GeneID" id="26261807"/>
<dbReference type="InterPro" id="IPR056366">
    <property type="entry name" value="Ribosomal_eL24"/>
</dbReference>
<dbReference type="Gene3D" id="2.30.170.20">
    <property type="entry name" value="Ribosomal protein L24e"/>
    <property type="match status" value="1"/>
</dbReference>
<dbReference type="OrthoDB" id="10262490at2759"/>
<dbReference type="RefSeq" id="XP_014563787.1">
    <property type="nucleotide sequence ID" value="XM_014708301.1"/>
</dbReference>
<dbReference type="PANTHER" id="PTHR10792:SF8">
    <property type="entry name" value="RIBOSOME BIOGENESIS PROTEIN RLP24-RELATED"/>
    <property type="match status" value="1"/>
</dbReference>
<feature type="domain" description="TRASH" evidence="3">
    <location>
        <begin position="6"/>
        <end position="44"/>
    </location>
</feature>
<evidence type="ECO:0000313" key="6">
    <source>
        <dbReference type="Proteomes" id="UP000031056"/>
    </source>
</evidence>
<keyword evidence="2" id="KW-0690">Ribosome biogenesis</keyword>
<comment type="caution">
    <text evidence="4">The sequence shown here is derived from an EMBL/GenBank/DDBJ whole genome shotgun (WGS) entry which is preliminary data.</text>
</comment>
<sequence length="156" mass="18742">MRIEKCWFCSSSIYQGHGSVYVRNDSKVFRFCRSKCRKLFERRVNPRKVRWTKISRKVMCKELCNDRVLEFEHRPAELRIYDREGLEKTLAAMPKIAAVRKRREDYFIKDRILSGQEVNKQSDLEYIERHKQLLCEETDGEREAFSNVKKKAAQMN</sequence>
<evidence type="ECO:0000259" key="3">
    <source>
        <dbReference type="SMART" id="SM00746"/>
    </source>
</evidence>
<dbReference type="VEuPathDB" id="MicrosporidiaDB:M896_051540"/>
<dbReference type="InterPro" id="IPR000988">
    <property type="entry name" value="Ribosomal_eL24-rel_N"/>
</dbReference>
<dbReference type="FunCoup" id="A0A0B2ULC2">
    <property type="interactions" value="250"/>
</dbReference>
<gene>
    <name evidence="5" type="ORF">M896_020100</name>
    <name evidence="4" type="ORF">M896_051540</name>
</gene>
<dbReference type="RefSeq" id="XP_014564218.1">
    <property type="nucleotide sequence ID" value="XM_014708732.1"/>
</dbReference>
<dbReference type="Pfam" id="PF01246">
    <property type="entry name" value="Ribosomal_L24e"/>
    <property type="match status" value="1"/>
</dbReference>
<proteinExistence type="inferred from homology"/>
<reference evidence="4 6" key="1">
    <citation type="journal article" date="2014" name="MBio">
        <title>The Ordospora colligata genome; evolution of extreme reduction in microsporidia and host-to-parasite horizontal gene transfer.</title>
        <authorList>
            <person name="Pombert J.-F."/>
            <person name="Haag K.L."/>
            <person name="Beidas S."/>
            <person name="Ebert D."/>
            <person name="Keeling P.J."/>
        </authorList>
    </citation>
    <scope>NUCLEOTIDE SEQUENCE [LARGE SCALE GENOMIC DNA]</scope>
    <source>
        <strain evidence="4 6">OC4</strain>
    </source>
</reference>
<protein>
    <submittedName>
        <fullName evidence="4">Ribosomal protein L24</fullName>
    </submittedName>
</protein>
<keyword evidence="4" id="KW-0687">Ribonucleoprotein</keyword>
<organism evidence="4 6">
    <name type="scientific">Ordospora colligata OC4</name>
    <dbReference type="NCBI Taxonomy" id="1354746"/>
    <lineage>
        <taxon>Eukaryota</taxon>
        <taxon>Fungi</taxon>
        <taxon>Fungi incertae sedis</taxon>
        <taxon>Microsporidia</taxon>
        <taxon>Ordosporidae</taxon>
        <taxon>Ordospora</taxon>
    </lineage>
</organism>
<evidence type="ECO:0000256" key="2">
    <source>
        <dbReference type="ARBA" id="ARBA00022517"/>
    </source>
</evidence>
<dbReference type="PANTHER" id="PTHR10792">
    <property type="entry name" value="60S RIBOSOMAL PROTEIN L24"/>
    <property type="match status" value="1"/>
</dbReference>
<dbReference type="SUPFAM" id="SSF57716">
    <property type="entry name" value="Glucocorticoid receptor-like (DNA-binding domain)"/>
    <property type="match status" value="1"/>
</dbReference>
<dbReference type="InterPro" id="IPR011017">
    <property type="entry name" value="TRASH_dom"/>
</dbReference>
<dbReference type="Proteomes" id="UP000031056">
    <property type="component" value="Unassembled WGS sequence"/>
</dbReference>
<dbReference type="EMBL" id="JOKQ01000005">
    <property type="protein sequence ID" value="KHN69745.1"/>
    <property type="molecule type" value="Genomic_DNA"/>
</dbReference>
<name>A0A0B2ULC2_9MICR</name>
<dbReference type="GO" id="GO:0042273">
    <property type="term" value="P:ribosomal large subunit biogenesis"/>
    <property type="evidence" value="ECO:0007669"/>
    <property type="project" value="TreeGrafter"/>
</dbReference>
<dbReference type="HOGENOM" id="CLU_089419_2_2_1"/>
<dbReference type="GO" id="GO:0005840">
    <property type="term" value="C:ribosome"/>
    <property type="evidence" value="ECO:0007669"/>
    <property type="project" value="UniProtKB-KW"/>
</dbReference>
<keyword evidence="4" id="KW-0689">Ribosomal protein</keyword>
<comment type="similarity">
    <text evidence="1">Belongs to the eukaryotic ribosomal protein eL24 family.</text>
</comment>
<accession>A0A0B2ULC2</accession>
<dbReference type="FunFam" id="2.30.170.20:FF:000001">
    <property type="entry name" value="probable ribosome biogenesis protein RLP24"/>
    <property type="match status" value="1"/>
</dbReference>